<keyword evidence="3" id="KW-1185">Reference proteome</keyword>
<evidence type="ECO:0000313" key="2">
    <source>
        <dbReference type="EMBL" id="KAG5263247.1"/>
    </source>
</evidence>
<feature type="non-terminal residue" evidence="2">
    <location>
        <position position="106"/>
    </location>
</feature>
<evidence type="ECO:0000256" key="1">
    <source>
        <dbReference type="SAM" id="MobiDB-lite"/>
    </source>
</evidence>
<feature type="region of interest" description="Disordered" evidence="1">
    <location>
        <begin position="79"/>
        <end position="106"/>
    </location>
</feature>
<dbReference type="AlphaFoldDB" id="A0AAV6FPU9"/>
<reference evidence="2" key="1">
    <citation type="submission" date="2020-10" db="EMBL/GenBank/DDBJ databases">
        <title>Chromosome-scale genome assembly of the Allis shad, Alosa alosa.</title>
        <authorList>
            <person name="Margot Z."/>
            <person name="Christophe K."/>
            <person name="Cabau C."/>
            <person name="Louis A."/>
            <person name="Berthelot C."/>
            <person name="Parey E."/>
            <person name="Roest Crollius H."/>
            <person name="Montfort J."/>
            <person name="Robinson-Rechavi M."/>
            <person name="Bucao C."/>
            <person name="Bouchez O."/>
            <person name="Gislard M."/>
            <person name="Lluch J."/>
            <person name="Milhes M."/>
            <person name="Lampietro C."/>
            <person name="Lopez Roques C."/>
            <person name="Donnadieu C."/>
            <person name="Braasch I."/>
            <person name="Desvignes T."/>
            <person name="Postlethwait J."/>
            <person name="Bobe J."/>
            <person name="Guiguen Y."/>
        </authorList>
    </citation>
    <scope>NUCLEOTIDE SEQUENCE</scope>
    <source>
        <strain evidence="2">M-15738</strain>
        <tissue evidence="2">Blood</tissue>
    </source>
</reference>
<evidence type="ECO:0000313" key="3">
    <source>
        <dbReference type="Proteomes" id="UP000823561"/>
    </source>
</evidence>
<comment type="caution">
    <text evidence="2">The sequence shown here is derived from an EMBL/GenBank/DDBJ whole genome shotgun (WGS) entry which is preliminary data.</text>
</comment>
<accession>A0AAV6FPU9</accession>
<dbReference type="Proteomes" id="UP000823561">
    <property type="component" value="Chromosome 22"/>
</dbReference>
<gene>
    <name evidence="2" type="ORF">AALO_G00284210</name>
</gene>
<proteinExistence type="predicted"/>
<sequence length="106" mass="12165">MDGLCDFLRLRNVPEETIQQLEKDKIDPNVLLVMTDAQLTTYLPSYGDRLAVLGYCRRKGNCPVARKSKLFERLKAKISRSGDREHLSEKVPSRNAQKSERKIEMG</sequence>
<organism evidence="2 3">
    <name type="scientific">Alosa alosa</name>
    <name type="common">allis shad</name>
    <dbReference type="NCBI Taxonomy" id="278164"/>
    <lineage>
        <taxon>Eukaryota</taxon>
        <taxon>Metazoa</taxon>
        <taxon>Chordata</taxon>
        <taxon>Craniata</taxon>
        <taxon>Vertebrata</taxon>
        <taxon>Euteleostomi</taxon>
        <taxon>Actinopterygii</taxon>
        <taxon>Neopterygii</taxon>
        <taxon>Teleostei</taxon>
        <taxon>Clupei</taxon>
        <taxon>Clupeiformes</taxon>
        <taxon>Clupeoidei</taxon>
        <taxon>Clupeidae</taxon>
        <taxon>Alosa</taxon>
    </lineage>
</organism>
<protein>
    <submittedName>
        <fullName evidence="2">Uncharacterized protein</fullName>
    </submittedName>
</protein>
<name>A0AAV6FPU9_9TELE</name>
<dbReference type="EMBL" id="JADWDJ010000022">
    <property type="protein sequence ID" value="KAG5263247.1"/>
    <property type="molecule type" value="Genomic_DNA"/>
</dbReference>